<dbReference type="VEuPathDB" id="TriTrypDB:BSAL_82715"/>
<dbReference type="AlphaFoldDB" id="A0A0S4J604"/>
<dbReference type="Proteomes" id="UP000051952">
    <property type="component" value="Unassembled WGS sequence"/>
</dbReference>
<dbReference type="OrthoDB" id="20529at2759"/>
<feature type="non-terminal residue" evidence="1">
    <location>
        <position position="101"/>
    </location>
</feature>
<dbReference type="Pfam" id="PF00560">
    <property type="entry name" value="LRR_1"/>
    <property type="match status" value="3"/>
</dbReference>
<evidence type="ECO:0000313" key="2">
    <source>
        <dbReference type="Proteomes" id="UP000051952"/>
    </source>
</evidence>
<name>A0A0S4J604_BODSA</name>
<evidence type="ECO:0000313" key="1">
    <source>
        <dbReference type="EMBL" id="CUG66112.1"/>
    </source>
</evidence>
<dbReference type="OMA" id="HLHLWYV"/>
<accession>A0A0S4J604</accession>
<sequence length="101" mass="10466">MPNAWLEGSTAWGNLTTLSLRKCGFSGTLPTLLASTNLTLLDLSRNQLSGTFPSSLATAQLTVLDVSSNQLSGTLPADLDAASPLLTVLSFGANNFVGELP</sequence>
<protein>
    <submittedName>
        <fullName evidence="1">GP46-like surface antigen, putative</fullName>
    </submittedName>
</protein>
<dbReference type="PANTHER" id="PTHR48065">
    <property type="entry name" value="OS10G0469600 PROTEIN"/>
    <property type="match status" value="1"/>
</dbReference>
<proteinExistence type="predicted"/>
<dbReference type="InterPro" id="IPR032675">
    <property type="entry name" value="LRR_dom_sf"/>
</dbReference>
<organism evidence="1 2">
    <name type="scientific">Bodo saltans</name>
    <name type="common">Flagellated protozoan</name>
    <dbReference type="NCBI Taxonomy" id="75058"/>
    <lineage>
        <taxon>Eukaryota</taxon>
        <taxon>Discoba</taxon>
        <taxon>Euglenozoa</taxon>
        <taxon>Kinetoplastea</taxon>
        <taxon>Metakinetoplastina</taxon>
        <taxon>Eubodonida</taxon>
        <taxon>Bodonidae</taxon>
        <taxon>Bodo</taxon>
    </lineage>
</organism>
<dbReference type="EMBL" id="CYKH01000922">
    <property type="protein sequence ID" value="CUG66112.1"/>
    <property type="molecule type" value="Genomic_DNA"/>
</dbReference>
<reference evidence="2" key="1">
    <citation type="submission" date="2015-09" db="EMBL/GenBank/DDBJ databases">
        <authorList>
            <consortium name="Pathogen Informatics"/>
        </authorList>
    </citation>
    <scope>NUCLEOTIDE SEQUENCE [LARGE SCALE GENOMIC DNA]</scope>
    <source>
        <strain evidence="2">Lake Konstanz</strain>
    </source>
</reference>
<dbReference type="SUPFAM" id="SSF52058">
    <property type="entry name" value="L domain-like"/>
    <property type="match status" value="1"/>
</dbReference>
<dbReference type="Gene3D" id="3.80.10.10">
    <property type="entry name" value="Ribonuclease Inhibitor"/>
    <property type="match status" value="1"/>
</dbReference>
<gene>
    <name evidence="1" type="ORF">BSAL_82715</name>
</gene>
<keyword evidence="2" id="KW-1185">Reference proteome</keyword>
<dbReference type="InterPro" id="IPR001611">
    <property type="entry name" value="Leu-rich_rpt"/>
</dbReference>
<dbReference type="PRINTS" id="PR00019">
    <property type="entry name" value="LEURICHRPT"/>
</dbReference>